<protein>
    <submittedName>
        <fullName evidence="2">TolC family protein</fullName>
    </submittedName>
</protein>
<reference evidence="2" key="1">
    <citation type="submission" date="2023-03" db="EMBL/GenBank/DDBJ databases">
        <title>Andean soil-derived lignocellulolytic bacterial consortium as a source of novel taxa and putative plastic-active enzymes.</title>
        <authorList>
            <person name="Diaz-Garcia L."/>
            <person name="Chuvochina M."/>
            <person name="Feuerriegel G."/>
            <person name="Bunk B."/>
            <person name="Sproer C."/>
            <person name="Streit W.R."/>
            <person name="Rodriguez L.M."/>
            <person name="Overmann J."/>
            <person name="Jimenez D.J."/>
        </authorList>
    </citation>
    <scope>NUCLEOTIDE SEQUENCE</scope>
    <source>
        <strain evidence="2">MAG 3858</strain>
    </source>
</reference>
<dbReference type="Proteomes" id="UP001214530">
    <property type="component" value="Chromosome"/>
</dbReference>
<evidence type="ECO:0000256" key="1">
    <source>
        <dbReference type="SAM" id="SignalP"/>
    </source>
</evidence>
<sequence length="421" mass="48695">MEHFRKRRFVIILCLSFFTLRSHAQRSVKESADLNFFINQALASSPLSKDYKNQLLMNKIDSLRLRAGYLPQIAASSTGLYAPIINGYGYDVALSNGQTLDALLSLNYNLISKGSKDNKLQQVLLQRDSIHYASKLSELDLKKAITEQYITAYGSQQQVDFNHDVYDLLVKEEVLLKELTRANTYRQTEYLTFLVTLKQQQLQWKQAELQFKNDYATLNYLSGIHDTTAVRLKEPSIAIYGDGLQEKNFFIKRFQIDSLKTLNEKQAVDFNYKPKTSLYVNGGYNSSFILQPYKNFGTSVGFTVSVPLYDGHQKKMQHDKLNLQLQTGSMYRNYFSTQQKQQIDLLKQQITTTDGLYEQIKDQIKITSGLIDVDRKLLHTGDVKIVDFVIAINNYMVAQNLFRQTNINRLRLINQLNYWNR</sequence>
<dbReference type="EMBL" id="CP119313">
    <property type="protein sequence ID" value="WEK17601.1"/>
    <property type="molecule type" value="Genomic_DNA"/>
</dbReference>
<organism evidence="2 3">
    <name type="scientific">Candidatus Pedobacter colombiensis</name>
    <dbReference type="NCBI Taxonomy" id="3121371"/>
    <lineage>
        <taxon>Bacteria</taxon>
        <taxon>Pseudomonadati</taxon>
        <taxon>Bacteroidota</taxon>
        <taxon>Sphingobacteriia</taxon>
        <taxon>Sphingobacteriales</taxon>
        <taxon>Sphingobacteriaceae</taxon>
        <taxon>Pedobacter</taxon>
    </lineage>
</organism>
<accession>A0AAJ5W3R4</accession>
<keyword evidence="1" id="KW-0732">Signal</keyword>
<evidence type="ECO:0000313" key="3">
    <source>
        <dbReference type="Proteomes" id="UP001214530"/>
    </source>
</evidence>
<dbReference type="Gene3D" id="1.20.1600.10">
    <property type="entry name" value="Outer membrane efflux proteins (OEP)"/>
    <property type="match status" value="1"/>
</dbReference>
<gene>
    <name evidence="2" type="ORF">P0Y49_12430</name>
</gene>
<proteinExistence type="predicted"/>
<evidence type="ECO:0000313" key="2">
    <source>
        <dbReference type="EMBL" id="WEK17601.1"/>
    </source>
</evidence>
<dbReference type="AlphaFoldDB" id="A0AAJ5W3R4"/>
<dbReference type="GO" id="GO:0015562">
    <property type="term" value="F:efflux transmembrane transporter activity"/>
    <property type="evidence" value="ECO:0007669"/>
    <property type="project" value="InterPro"/>
</dbReference>
<feature type="signal peptide" evidence="1">
    <location>
        <begin position="1"/>
        <end position="24"/>
    </location>
</feature>
<name>A0AAJ5W3R4_9SPHI</name>
<dbReference type="SUPFAM" id="SSF56954">
    <property type="entry name" value="Outer membrane efflux proteins (OEP)"/>
    <property type="match status" value="1"/>
</dbReference>
<feature type="chain" id="PRO_5042556612" evidence="1">
    <location>
        <begin position="25"/>
        <end position="421"/>
    </location>
</feature>